<dbReference type="EMBL" id="BMDG01000012">
    <property type="protein sequence ID" value="GGI10727.1"/>
    <property type="molecule type" value="Genomic_DNA"/>
</dbReference>
<feature type="chain" id="PRO_5045629426" evidence="1">
    <location>
        <begin position="21"/>
        <end position="140"/>
    </location>
</feature>
<reference evidence="3" key="1">
    <citation type="journal article" date="2019" name="Int. J. Syst. Evol. Microbiol.">
        <title>The Global Catalogue of Microorganisms (GCM) 10K type strain sequencing project: providing services to taxonomists for standard genome sequencing and annotation.</title>
        <authorList>
            <consortium name="The Broad Institute Genomics Platform"/>
            <consortium name="The Broad Institute Genome Sequencing Center for Infectious Disease"/>
            <person name="Wu L."/>
            <person name="Ma J."/>
        </authorList>
    </citation>
    <scope>NUCLEOTIDE SEQUENCE [LARGE SCALE GENOMIC DNA]</scope>
    <source>
        <strain evidence="3">CCM 8653</strain>
    </source>
</reference>
<name>A0ABQ2BC00_9MICO</name>
<evidence type="ECO:0000313" key="2">
    <source>
        <dbReference type="EMBL" id="GGI10727.1"/>
    </source>
</evidence>
<keyword evidence="3" id="KW-1185">Reference proteome</keyword>
<accession>A0ABQ2BC00</accession>
<evidence type="ECO:0000313" key="3">
    <source>
        <dbReference type="Proteomes" id="UP000632535"/>
    </source>
</evidence>
<feature type="signal peptide" evidence="1">
    <location>
        <begin position="1"/>
        <end position="20"/>
    </location>
</feature>
<dbReference type="PROSITE" id="PS51257">
    <property type="entry name" value="PROKAR_LIPOPROTEIN"/>
    <property type="match status" value="1"/>
</dbReference>
<protein>
    <submittedName>
        <fullName evidence="2">Uncharacterized protein</fullName>
    </submittedName>
</protein>
<organism evidence="2 3">
    <name type="scientific">Isoptericola cucumis</name>
    <dbReference type="NCBI Taxonomy" id="1776856"/>
    <lineage>
        <taxon>Bacteria</taxon>
        <taxon>Bacillati</taxon>
        <taxon>Actinomycetota</taxon>
        <taxon>Actinomycetes</taxon>
        <taxon>Micrococcales</taxon>
        <taxon>Promicromonosporaceae</taxon>
        <taxon>Isoptericola</taxon>
    </lineage>
</organism>
<dbReference type="Proteomes" id="UP000632535">
    <property type="component" value="Unassembled WGS sequence"/>
</dbReference>
<sequence>MSQATARRIALLGAAALVLAGCGADSTDAAGDSTTQTCEDLDAYTDALGNLARTLGADATPEEVQAARDQADQAQRALGDSISDVAKDRTDEINRTWDALVTAFGDVDDQASLSEAAPTLRVEAQDVVDEVAAVREDLDC</sequence>
<gene>
    <name evidence="2" type="ORF">GCM10007368_32670</name>
</gene>
<comment type="caution">
    <text evidence="2">The sequence shown here is derived from an EMBL/GenBank/DDBJ whole genome shotgun (WGS) entry which is preliminary data.</text>
</comment>
<dbReference type="RefSeq" id="WP_188524781.1">
    <property type="nucleotide sequence ID" value="NZ_BMDG01000012.1"/>
</dbReference>
<keyword evidence="1" id="KW-0732">Signal</keyword>
<evidence type="ECO:0000256" key="1">
    <source>
        <dbReference type="SAM" id="SignalP"/>
    </source>
</evidence>
<proteinExistence type="predicted"/>